<dbReference type="CDD" id="cd06529">
    <property type="entry name" value="S24_LexA-like"/>
    <property type="match status" value="1"/>
</dbReference>
<evidence type="ECO:0000313" key="5">
    <source>
        <dbReference type="EMBL" id="KAB7730113.1"/>
    </source>
</evidence>
<dbReference type="InterPro" id="IPR039418">
    <property type="entry name" value="LexA-like"/>
</dbReference>
<dbReference type="Pfam" id="PF01381">
    <property type="entry name" value="HTH_3"/>
    <property type="match status" value="1"/>
</dbReference>
<dbReference type="InterPro" id="IPR001387">
    <property type="entry name" value="Cro/C1-type_HTH"/>
</dbReference>
<feature type="domain" description="HTH cro/C1-type" evidence="4">
    <location>
        <begin position="25"/>
        <end position="79"/>
    </location>
</feature>
<dbReference type="AlphaFoldDB" id="A0A7J5TYA8"/>
<evidence type="ECO:0000256" key="3">
    <source>
        <dbReference type="ARBA" id="ARBA00023163"/>
    </source>
</evidence>
<dbReference type="Proteomes" id="UP000488299">
    <property type="component" value="Unassembled WGS sequence"/>
</dbReference>
<gene>
    <name evidence="5" type="ORF">F5984_13095</name>
</gene>
<dbReference type="CDD" id="cd00093">
    <property type="entry name" value="HTH_XRE"/>
    <property type="match status" value="1"/>
</dbReference>
<dbReference type="EMBL" id="WELI01000005">
    <property type="protein sequence ID" value="KAB7730113.1"/>
    <property type="molecule type" value="Genomic_DNA"/>
</dbReference>
<dbReference type="Gene3D" id="1.10.260.40">
    <property type="entry name" value="lambda repressor-like DNA-binding domains"/>
    <property type="match status" value="1"/>
</dbReference>
<accession>A0A7J5TYA8</accession>
<dbReference type="InterPro" id="IPR036286">
    <property type="entry name" value="LexA/Signal_pep-like_sf"/>
</dbReference>
<dbReference type="Gene3D" id="2.10.109.10">
    <property type="entry name" value="Umud Fragment, subunit A"/>
    <property type="match status" value="1"/>
</dbReference>
<proteinExistence type="predicted"/>
<dbReference type="SUPFAM" id="SSF47413">
    <property type="entry name" value="lambda repressor-like DNA-binding domains"/>
    <property type="match status" value="1"/>
</dbReference>
<keyword evidence="3" id="KW-0804">Transcription</keyword>
<dbReference type="PANTHER" id="PTHR40661">
    <property type="match status" value="1"/>
</dbReference>
<dbReference type="PANTHER" id="PTHR40661:SF3">
    <property type="entry name" value="FELS-1 PROPHAGE TRANSCRIPTIONAL REGULATOR"/>
    <property type="match status" value="1"/>
</dbReference>
<dbReference type="SMART" id="SM00530">
    <property type="entry name" value="HTH_XRE"/>
    <property type="match status" value="1"/>
</dbReference>
<keyword evidence="1" id="KW-0805">Transcription regulation</keyword>
<evidence type="ECO:0000256" key="1">
    <source>
        <dbReference type="ARBA" id="ARBA00023015"/>
    </source>
</evidence>
<evidence type="ECO:0000256" key="2">
    <source>
        <dbReference type="ARBA" id="ARBA00023125"/>
    </source>
</evidence>
<keyword evidence="6" id="KW-1185">Reference proteome</keyword>
<evidence type="ECO:0000259" key="4">
    <source>
        <dbReference type="PROSITE" id="PS50943"/>
    </source>
</evidence>
<organism evidence="5 6">
    <name type="scientific">Rudanella paleaurantiibacter</name>
    <dbReference type="NCBI Taxonomy" id="2614655"/>
    <lineage>
        <taxon>Bacteria</taxon>
        <taxon>Pseudomonadati</taxon>
        <taxon>Bacteroidota</taxon>
        <taxon>Cytophagia</taxon>
        <taxon>Cytophagales</taxon>
        <taxon>Cytophagaceae</taxon>
        <taxon>Rudanella</taxon>
    </lineage>
</organism>
<name>A0A7J5TYA8_9BACT</name>
<dbReference type="SUPFAM" id="SSF51306">
    <property type="entry name" value="LexA/Signal peptidase"/>
    <property type="match status" value="1"/>
</dbReference>
<evidence type="ECO:0000313" key="6">
    <source>
        <dbReference type="Proteomes" id="UP000488299"/>
    </source>
</evidence>
<dbReference type="PROSITE" id="PS50943">
    <property type="entry name" value="HTH_CROC1"/>
    <property type="match status" value="1"/>
</dbReference>
<dbReference type="GO" id="GO:0003677">
    <property type="term" value="F:DNA binding"/>
    <property type="evidence" value="ECO:0007669"/>
    <property type="project" value="UniProtKB-KW"/>
</dbReference>
<reference evidence="5 6" key="1">
    <citation type="submission" date="2019-10" db="EMBL/GenBank/DDBJ databases">
        <title>Rudanella paleaurantiibacter sp. nov., isolated from sludge.</title>
        <authorList>
            <person name="Xu S.Q."/>
        </authorList>
    </citation>
    <scope>NUCLEOTIDE SEQUENCE [LARGE SCALE GENOMIC DNA]</scope>
    <source>
        <strain evidence="5 6">HX-22-17</strain>
    </source>
</reference>
<dbReference type="InterPro" id="IPR010982">
    <property type="entry name" value="Lambda_DNA-bd_dom_sf"/>
</dbReference>
<sequence length="299" mass="33805">MLSTHSTLSMAKPLTPEQIRAASRLQTVFAQKNWNQTEIAEKLGYERSIVNKYINAKQAVSESFLRKMEDLYHLSSRFILEGVGPTFLNRVKPGHTFYGGSFPLGESILAEKNPAVVARDEAKPIAVVNEGDVAFNWAGSEFRELSDGRVLMTIPLVDEFAQAGYLAGWKDPEFIEELPKHSIVVAKRHTGKYRAFEVVGDSMDSDRRDAICAGDIVVGRSIDKTLWNTKFHLHRFKDYLIVHQDGVIIKRITAHNVEEGIITCASTNPDKEAYPDFEVRLSEVYEIYNIVSVERKWKA</sequence>
<protein>
    <submittedName>
        <fullName evidence="5">Helix-turn-helix domain-containing protein</fullName>
    </submittedName>
</protein>
<comment type="caution">
    <text evidence="5">The sequence shown here is derived from an EMBL/GenBank/DDBJ whole genome shotgun (WGS) entry which is preliminary data.</text>
</comment>
<keyword evidence="2" id="KW-0238">DNA-binding</keyword>